<feature type="signal peptide" evidence="2">
    <location>
        <begin position="1"/>
        <end position="24"/>
    </location>
</feature>
<comment type="caution">
    <text evidence="4">The sequence shown here is derived from an EMBL/GenBank/DDBJ whole genome shotgun (WGS) entry which is preliminary data.</text>
</comment>
<dbReference type="RefSeq" id="WP_098388733.1">
    <property type="nucleotide sequence ID" value="NZ_LS483464.1"/>
</dbReference>
<dbReference type="AlphaFoldDB" id="A0A2A9DKR0"/>
<dbReference type="Pfam" id="PF00188">
    <property type="entry name" value="CAP"/>
    <property type="match status" value="1"/>
</dbReference>
<evidence type="ECO:0000259" key="3">
    <source>
        <dbReference type="Pfam" id="PF00188"/>
    </source>
</evidence>
<dbReference type="Gene3D" id="2.60.40.1080">
    <property type="match status" value="1"/>
</dbReference>
<keyword evidence="2" id="KW-0732">Signal</keyword>
<dbReference type="STRING" id="1724.GCA_001044175_01634"/>
<dbReference type="PROSITE" id="PS51257">
    <property type="entry name" value="PROKAR_LIPOPROTEIN"/>
    <property type="match status" value="1"/>
</dbReference>
<keyword evidence="1" id="KW-0472">Membrane</keyword>
<evidence type="ECO:0000256" key="2">
    <source>
        <dbReference type="SAM" id="SignalP"/>
    </source>
</evidence>
<evidence type="ECO:0000256" key="1">
    <source>
        <dbReference type="SAM" id="Phobius"/>
    </source>
</evidence>
<feature type="chain" id="PRO_5013151502" evidence="2">
    <location>
        <begin position="25"/>
        <end position="341"/>
    </location>
</feature>
<name>A0A2A9DKR0_9CORY</name>
<dbReference type="SUPFAM" id="SSF55797">
    <property type="entry name" value="PR-1-like"/>
    <property type="match status" value="1"/>
</dbReference>
<dbReference type="InterPro" id="IPR035940">
    <property type="entry name" value="CAP_sf"/>
</dbReference>
<evidence type="ECO:0000313" key="4">
    <source>
        <dbReference type="EMBL" id="PFG27288.1"/>
    </source>
</evidence>
<keyword evidence="5" id="KW-1185">Reference proteome</keyword>
<reference evidence="4 5" key="1">
    <citation type="submission" date="2017-10" db="EMBL/GenBank/DDBJ databases">
        <title>Sequencing the genomes of 1000 actinobacteria strains.</title>
        <authorList>
            <person name="Klenk H.-P."/>
        </authorList>
    </citation>
    <scope>NUCLEOTIDE SEQUENCE [LARGE SCALE GENOMIC DNA]</scope>
    <source>
        <strain evidence="4 5">DSM 20688</strain>
    </source>
</reference>
<organism evidence="4 5">
    <name type="scientific">Corynebacterium renale</name>
    <dbReference type="NCBI Taxonomy" id="1724"/>
    <lineage>
        <taxon>Bacteria</taxon>
        <taxon>Bacillati</taxon>
        <taxon>Actinomycetota</taxon>
        <taxon>Actinomycetes</taxon>
        <taxon>Mycobacteriales</taxon>
        <taxon>Corynebacteriaceae</taxon>
        <taxon>Corynebacterium</taxon>
    </lineage>
</organism>
<evidence type="ECO:0000313" key="5">
    <source>
        <dbReference type="Proteomes" id="UP000221653"/>
    </source>
</evidence>
<gene>
    <name evidence="4" type="ORF">ATK06_0343</name>
</gene>
<proteinExistence type="predicted"/>
<dbReference type="EMBL" id="PDJF01000001">
    <property type="protein sequence ID" value="PFG27288.1"/>
    <property type="molecule type" value="Genomic_DNA"/>
</dbReference>
<dbReference type="InterPro" id="IPR014044">
    <property type="entry name" value="CAP_dom"/>
</dbReference>
<protein>
    <submittedName>
        <fullName evidence="4">Cysteine-rich secretory protein family protein</fullName>
    </submittedName>
</protein>
<dbReference type="Proteomes" id="UP000221653">
    <property type="component" value="Unassembled WGS sequence"/>
</dbReference>
<accession>A0A2A9DKR0</accession>
<feature type="transmembrane region" description="Helical" evidence="1">
    <location>
        <begin position="317"/>
        <end position="340"/>
    </location>
</feature>
<dbReference type="Gene3D" id="3.40.33.10">
    <property type="entry name" value="CAP"/>
    <property type="match status" value="1"/>
</dbReference>
<dbReference type="OrthoDB" id="4398810at2"/>
<keyword evidence="1" id="KW-0812">Transmembrane</keyword>
<feature type="domain" description="SCP" evidence="3">
    <location>
        <begin position="94"/>
        <end position="194"/>
    </location>
</feature>
<sequence length="341" mass="35848">MKKRFLALTAAVAVACGLAAPAHAATAPTTGVELNDGIRVTSTLELNQKTSRDAALKAVREARAHYYDDNIVFEGISLQNAVMSAGLTRDDYVNISWDPALERIAIQRTAEELYSGSIDHRRPDGSEIWSATYKGTQSWGENLCQNSSATECVASLIKPEEDALKAANGYSAEGNGHLHSILNPRFRAVGFSYIHKFGAMQLGDTHSGETAAAPTGTQTVSVAVPESDIEEFRTQLGTSTLRVGRTTTYGMSHNGYTIPGTITVDDPSIASVTGNRIQALSEGTTTVRYTSEDGKYTGSAKLTVDNSAPTGSSSSQLSGGAIGGIIVAILALITAAASTLV</sequence>
<keyword evidence="1" id="KW-1133">Transmembrane helix</keyword>